<dbReference type="AlphaFoldDB" id="X1CE65"/>
<evidence type="ECO:0008006" key="2">
    <source>
        <dbReference type="Google" id="ProtNLM"/>
    </source>
</evidence>
<comment type="caution">
    <text evidence="1">The sequence shown here is derived from an EMBL/GenBank/DDBJ whole genome shotgun (WGS) entry which is preliminary data.</text>
</comment>
<gene>
    <name evidence="1" type="ORF">S01H4_60870</name>
</gene>
<dbReference type="SUPFAM" id="SSF56300">
    <property type="entry name" value="Metallo-dependent phosphatases"/>
    <property type="match status" value="1"/>
</dbReference>
<organism evidence="1">
    <name type="scientific">marine sediment metagenome</name>
    <dbReference type="NCBI Taxonomy" id="412755"/>
    <lineage>
        <taxon>unclassified sequences</taxon>
        <taxon>metagenomes</taxon>
        <taxon>ecological metagenomes</taxon>
    </lineage>
</organism>
<dbReference type="EMBL" id="BART01035981">
    <property type="protein sequence ID" value="GAH06606.1"/>
    <property type="molecule type" value="Genomic_DNA"/>
</dbReference>
<protein>
    <recommendedName>
        <fullName evidence="2">Calcineurin-like phosphoesterase domain-containing protein</fullName>
    </recommendedName>
</protein>
<dbReference type="Gene3D" id="3.60.21.10">
    <property type="match status" value="1"/>
</dbReference>
<proteinExistence type="predicted"/>
<evidence type="ECO:0000313" key="1">
    <source>
        <dbReference type="EMBL" id="GAH06606.1"/>
    </source>
</evidence>
<reference evidence="1" key="1">
    <citation type="journal article" date="2014" name="Front. Microbiol.">
        <title>High frequency of phylogenetically diverse reductive dehalogenase-homologous genes in deep subseafloor sedimentary metagenomes.</title>
        <authorList>
            <person name="Kawai M."/>
            <person name="Futagami T."/>
            <person name="Toyoda A."/>
            <person name="Takaki Y."/>
            <person name="Nishi S."/>
            <person name="Hori S."/>
            <person name="Arai W."/>
            <person name="Tsubouchi T."/>
            <person name="Morono Y."/>
            <person name="Uchiyama I."/>
            <person name="Ito T."/>
            <person name="Fujiyama A."/>
            <person name="Inagaki F."/>
            <person name="Takami H."/>
        </authorList>
    </citation>
    <scope>NUCLEOTIDE SEQUENCE</scope>
    <source>
        <strain evidence="1">Expedition CK06-06</strain>
    </source>
</reference>
<dbReference type="InterPro" id="IPR029052">
    <property type="entry name" value="Metallo-depent_PP-like"/>
</dbReference>
<feature type="non-terminal residue" evidence="1">
    <location>
        <position position="173"/>
    </location>
</feature>
<accession>X1CE65</accession>
<sequence length="173" mass="19308">MAGVEQESRLFDGHTTWAIPGNHDCQYSDLEYLDSSALGNWFETGLVKRLSEEVISIEKYRIQFLGWEFGDLLPKASADAFSVLVGHAFYESAPIKGKDLVITEDEIVEGGYDIVVLGHDHAKYSPITLDNGYFLFPRLLQENFLGWKGGDSGITSLKFKTAACGHSKLHFEN</sequence>
<name>X1CE65_9ZZZZ</name>